<reference evidence="3" key="1">
    <citation type="submission" date="2017-08" db="EMBL/GenBank/DDBJ databases">
        <title>A dynamic microbial community with high functional redundancy inhabits the cold, oxic subseafloor aquifer.</title>
        <authorList>
            <person name="Tully B.J."/>
            <person name="Wheat C.G."/>
            <person name="Glazer B.T."/>
            <person name="Huber J.A."/>
        </authorList>
    </citation>
    <scope>NUCLEOTIDE SEQUENCE [LARGE SCALE GENOMIC DNA]</scope>
</reference>
<dbReference type="AlphaFoldDB" id="A0A2A5CFZ6"/>
<evidence type="ECO:0000256" key="1">
    <source>
        <dbReference type="SAM" id="SignalP"/>
    </source>
</evidence>
<dbReference type="EMBL" id="NVWI01000002">
    <property type="protein sequence ID" value="PCJ42789.1"/>
    <property type="molecule type" value="Genomic_DNA"/>
</dbReference>
<organism evidence="2 3">
    <name type="scientific">SAR86 cluster bacterium</name>
    <dbReference type="NCBI Taxonomy" id="2030880"/>
    <lineage>
        <taxon>Bacteria</taxon>
        <taxon>Pseudomonadati</taxon>
        <taxon>Pseudomonadota</taxon>
        <taxon>Gammaproteobacteria</taxon>
        <taxon>SAR86 cluster</taxon>
    </lineage>
</organism>
<sequence length="403" mass="43597">MKNFMFTCLLTAGVLINVSTVAQAQSIKEQIGEVIPGFDYSLSFRYRMEGVNQENSLSDATASTLRSRLTLRATPLAGWGLLVEVDNVTAVGSKRYDSLALNDYRGLYSVVADPTGTELNQASITFSPATGHSFSLGRQRINHANQRFVGGVGWRQNEQTYDAVTYKYTSGLLDVNYSYLDKVHRVFGGKTVSIQTTEFDTEGNVLLGTLKQGWGDVSAYVYALDIENAAALSSMTYGLSYSGTIKGFAINAALAQQSDYANNPINYDTEFLSFSAAKSFGPVRALVGYELLGSDNNVAAFKTPLATLHAFQGWADVFLNTPAAGIEDAYLTLSGTLQGITLISTYHDFSAEEGGISYGSEIDIQASYTFNSTVSGAVKFASYSSDGFAVDTEKVWLTVSFSF</sequence>
<evidence type="ECO:0000313" key="2">
    <source>
        <dbReference type="EMBL" id="PCJ42789.1"/>
    </source>
</evidence>
<protein>
    <submittedName>
        <fullName evidence="2">Uncharacterized protein</fullName>
    </submittedName>
</protein>
<comment type="caution">
    <text evidence="2">The sequence shown here is derived from an EMBL/GenBank/DDBJ whole genome shotgun (WGS) entry which is preliminary data.</text>
</comment>
<dbReference type="Proteomes" id="UP000228987">
    <property type="component" value="Unassembled WGS sequence"/>
</dbReference>
<accession>A0A2A5CFZ6</accession>
<gene>
    <name evidence="2" type="ORF">COA71_04615</name>
</gene>
<evidence type="ECO:0000313" key="3">
    <source>
        <dbReference type="Proteomes" id="UP000228987"/>
    </source>
</evidence>
<feature type="signal peptide" evidence="1">
    <location>
        <begin position="1"/>
        <end position="24"/>
    </location>
</feature>
<keyword evidence="1" id="KW-0732">Signal</keyword>
<name>A0A2A5CFZ6_9GAMM</name>
<proteinExistence type="predicted"/>
<feature type="chain" id="PRO_5012540127" evidence="1">
    <location>
        <begin position="25"/>
        <end position="403"/>
    </location>
</feature>